<feature type="binding site" evidence="15">
    <location>
        <position position="228"/>
    </location>
    <ligand>
        <name>FAD</name>
        <dbReference type="ChEBI" id="CHEBI:57692"/>
    </ligand>
</feature>
<dbReference type="PIRSF" id="PIRSF000168">
    <property type="entry name" value="Acyl-CoA_oxidase"/>
    <property type="match status" value="1"/>
</dbReference>
<dbReference type="GO" id="GO:0003997">
    <property type="term" value="F:acyl-CoA oxidase activity"/>
    <property type="evidence" value="ECO:0007669"/>
    <property type="project" value="UniProtKB-EC"/>
</dbReference>
<evidence type="ECO:0000256" key="14">
    <source>
        <dbReference type="PIRSR" id="PIRSR000168-1"/>
    </source>
</evidence>
<evidence type="ECO:0000256" key="6">
    <source>
        <dbReference type="ARBA" id="ARBA00022630"/>
    </source>
</evidence>
<evidence type="ECO:0000256" key="8">
    <source>
        <dbReference type="ARBA" id="ARBA00022832"/>
    </source>
</evidence>
<evidence type="ECO:0000259" key="19">
    <source>
        <dbReference type="Pfam" id="PF22924"/>
    </source>
</evidence>
<feature type="domain" description="Acyl-coenzyme A oxidase N-terminal" evidence="18">
    <location>
        <begin position="33"/>
        <end position="172"/>
    </location>
</feature>
<proteinExistence type="inferred from homology"/>
<dbReference type="GO" id="GO:0005504">
    <property type="term" value="F:fatty acid binding"/>
    <property type="evidence" value="ECO:0007669"/>
    <property type="project" value="TreeGrafter"/>
</dbReference>
<dbReference type="Pfam" id="PF02770">
    <property type="entry name" value="Acyl-CoA_dh_M"/>
    <property type="match status" value="1"/>
</dbReference>
<dbReference type="GeneID" id="13884473"/>
<evidence type="ECO:0000256" key="4">
    <source>
        <dbReference type="ARBA" id="ARBA00004846"/>
    </source>
</evidence>
<evidence type="ECO:0000313" key="20">
    <source>
        <dbReference type="EMBL" id="CCF59006.1"/>
    </source>
</evidence>
<evidence type="ECO:0000256" key="15">
    <source>
        <dbReference type="PIRSR" id="PIRSR000168-2"/>
    </source>
</evidence>
<comment type="catalytic activity">
    <reaction evidence="1">
        <text>a 2,3-saturated acyl-CoA + O2 = a (2E)-enoyl-CoA + H2O2</text>
        <dbReference type="Rhea" id="RHEA:38959"/>
        <dbReference type="ChEBI" id="CHEBI:15379"/>
        <dbReference type="ChEBI" id="CHEBI:16240"/>
        <dbReference type="ChEBI" id="CHEBI:58856"/>
        <dbReference type="ChEBI" id="CHEBI:65111"/>
        <dbReference type="EC" id="1.3.3.6"/>
    </reaction>
</comment>
<dbReference type="InterPro" id="IPR055060">
    <property type="entry name" value="ACOX_C_alpha1"/>
</dbReference>
<feature type="binding site" evidence="15">
    <location>
        <position position="189"/>
    </location>
    <ligand>
        <name>FAD</name>
        <dbReference type="ChEBI" id="CHEBI:57692"/>
    </ligand>
</feature>
<dbReference type="RefSeq" id="XP_003958141.1">
    <property type="nucleotide sequence ID" value="XM_003958092.1"/>
</dbReference>
<dbReference type="FunCoup" id="H2AXA6">
    <property type="interactions" value="456"/>
</dbReference>
<evidence type="ECO:0000256" key="2">
    <source>
        <dbReference type="ARBA" id="ARBA00001974"/>
    </source>
</evidence>
<reference evidence="20 21" key="1">
    <citation type="journal article" date="2011" name="Proc. Natl. Acad. Sci. U.S.A.">
        <title>Evolutionary erosion of yeast sex chromosomes by mating-type switching accidents.</title>
        <authorList>
            <person name="Gordon J.L."/>
            <person name="Armisen D."/>
            <person name="Proux-Wera E."/>
            <person name="Oheigeartaigh S.S."/>
            <person name="Byrne K.P."/>
            <person name="Wolfe K.H."/>
        </authorList>
    </citation>
    <scope>NUCLEOTIDE SEQUENCE [LARGE SCALE GENOMIC DNA]</scope>
    <source>
        <strain evidence="21">ATCC 22294 / BCRC 22015 / CBS 2517 / CECT 1963 / NBRC 1671 / NRRL Y-8276</strain>
    </source>
</reference>
<evidence type="ECO:0000256" key="13">
    <source>
        <dbReference type="PIRNR" id="PIRNR000168"/>
    </source>
</evidence>
<dbReference type="InterPro" id="IPR037069">
    <property type="entry name" value="AcylCoA_DH/ox_N_sf"/>
</dbReference>
<dbReference type="InterPro" id="IPR009100">
    <property type="entry name" value="AcylCoA_DH/oxidase_NM_dom_sf"/>
</dbReference>
<evidence type="ECO:0000256" key="9">
    <source>
        <dbReference type="ARBA" id="ARBA00023002"/>
    </source>
</evidence>
<evidence type="ECO:0000259" key="17">
    <source>
        <dbReference type="Pfam" id="PF02770"/>
    </source>
</evidence>
<dbReference type="InterPro" id="IPR029320">
    <property type="entry name" value="Acyl-CoA_ox_N"/>
</dbReference>
<keyword evidence="7 13" id="KW-0274">FAD</keyword>
<evidence type="ECO:0000256" key="10">
    <source>
        <dbReference type="ARBA" id="ARBA00023098"/>
    </source>
</evidence>
<dbReference type="InterPro" id="IPR006091">
    <property type="entry name" value="Acyl-CoA_Oxase/DH_mid-dom"/>
</dbReference>
<comment type="similarity">
    <text evidence="5 13">Belongs to the acyl-CoA oxidase family.</text>
</comment>
<evidence type="ECO:0000256" key="11">
    <source>
        <dbReference type="ARBA" id="ARBA00023140"/>
    </source>
</evidence>
<dbReference type="PANTHER" id="PTHR10909:SF352">
    <property type="entry name" value="ACYL-COENZYME A OXIDASE-LIKE PROTEIN"/>
    <property type="match status" value="1"/>
</dbReference>
<dbReference type="eggNOG" id="KOG0136">
    <property type="taxonomic scope" value="Eukaryota"/>
</dbReference>
<evidence type="ECO:0000256" key="7">
    <source>
        <dbReference type="ARBA" id="ARBA00022827"/>
    </source>
</evidence>
<evidence type="ECO:0000313" key="21">
    <source>
        <dbReference type="Proteomes" id="UP000005220"/>
    </source>
</evidence>
<dbReference type="InterPro" id="IPR002655">
    <property type="entry name" value="Acyl-CoA_oxidase_C"/>
</dbReference>
<sequence>MTRSTTTDTRSIVFKPQQLISNERSKSKLIADQINTFLEDNPESQQITHQLTDEIVNDPILKTDTDYYDLTKAQEREITAKKISRLSIYMEKDIKTARNHFKDTDLIQKLQADENGELPELTNKDLAFFDKRLSLIGNIDPQLSTRVGVHLGLFGNCIKGNGTPQQIKYWLQTRGAVMLKGIYGCFAMTELGHGSNVANLQTKAIYNLQNDTFTIVTPDLTATKWWIGGAASSATHSVVYARLIVKGTDYGVKTFVVPLRDLSTFQLLPGVIIGDIGKKMGRDGIDNGWIQFKNVIIPREFMLSRFAKVIPNDTKTDVTVKIDKNLDSISGYSALLSGRVNMVMDSFRFGSKFVTVATRYAVGRQQFKSENSPDETQLIDYPLHQYRVLPQLAIVYLIAPAAHNLMKTYYSTLDELYAATSSNNRDPKALKKVSHKLKNLFISSASLKATNTWLVASLIDELRQSCGGHGYSQYNGFGKGYNDWVVQCTWEGDNNILSLTSAKSILKKFADASTKGKFNADLDSDSFHYLDPMFLQRVYTNQLTASLDDDNMESYYEAWSIMLVQLLIHVGKTIQATKAFDKITKLLVLIAKFHAIHTMLKVYYEKLNCSDVSFIKDNATKETMWNVYKLFSVYFIDKHSGEFQQFGVFKSKDISNIIQPRLFNLLSIIRKDCIKLTDAFELPDEMLNAPIGYFDGDIYHNYFNEVLKNNPPEKDGPGVPPYYETLTKMLNRGYEFDARLGGAMNLETLEKLK</sequence>
<comment type="pathway">
    <text evidence="4">Lipid metabolism; peroxisomal fatty acid beta-oxidation.</text>
</comment>
<evidence type="ECO:0000256" key="12">
    <source>
        <dbReference type="ARBA" id="ARBA00070477"/>
    </source>
</evidence>
<dbReference type="EMBL" id="HE650826">
    <property type="protein sequence ID" value="CCF59006.1"/>
    <property type="molecule type" value="Genomic_DNA"/>
</dbReference>
<dbReference type="Gene3D" id="1.10.540.10">
    <property type="entry name" value="Acyl-CoA dehydrogenase/oxidase, N-terminal domain"/>
    <property type="match status" value="1"/>
</dbReference>
<keyword evidence="9" id="KW-0560">Oxidoreductase</keyword>
<keyword evidence="21" id="KW-1185">Reference proteome</keyword>
<dbReference type="GO" id="GO:0033540">
    <property type="term" value="P:fatty acid beta-oxidation using acyl-CoA oxidase"/>
    <property type="evidence" value="ECO:0007669"/>
    <property type="project" value="UniProtKB-UniPathway"/>
</dbReference>
<keyword evidence="6 13" id="KW-0285">Flavoprotein</keyword>
<dbReference type="KEGG" id="kaf:KAFR_0F04110"/>
<evidence type="ECO:0000256" key="3">
    <source>
        <dbReference type="ARBA" id="ARBA00004275"/>
    </source>
</evidence>
<dbReference type="GO" id="GO:0055088">
    <property type="term" value="P:lipid homeostasis"/>
    <property type="evidence" value="ECO:0007669"/>
    <property type="project" value="TreeGrafter"/>
</dbReference>
<dbReference type="InterPro" id="IPR046373">
    <property type="entry name" value="Acyl-CoA_Oxase/DH_mid-dom_sf"/>
</dbReference>
<keyword evidence="11" id="KW-0576">Peroxisome</keyword>
<dbReference type="Pfam" id="PF22924">
    <property type="entry name" value="ACOX_C_alpha1"/>
    <property type="match status" value="1"/>
</dbReference>
<evidence type="ECO:0000256" key="5">
    <source>
        <dbReference type="ARBA" id="ARBA00006288"/>
    </source>
</evidence>
<keyword evidence="10" id="KW-0443">Lipid metabolism</keyword>
<dbReference type="Gene3D" id="2.40.110.10">
    <property type="entry name" value="Butyryl-CoA Dehydrogenase, subunit A, domain 2"/>
    <property type="match status" value="1"/>
</dbReference>
<evidence type="ECO:0000256" key="1">
    <source>
        <dbReference type="ARBA" id="ARBA00001201"/>
    </source>
</evidence>
<name>H2AXA6_KAZAF</name>
<comment type="cofactor">
    <cofactor evidence="2">
        <name>FAD</name>
        <dbReference type="ChEBI" id="CHEBI:57692"/>
    </cofactor>
</comment>
<dbReference type="HOGENOM" id="CLU_014629_3_1_1"/>
<dbReference type="InParanoid" id="H2AXA6"/>
<dbReference type="OrthoDB" id="538336at2759"/>
<dbReference type="GO" id="GO:0071949">
    <property type="term" value="F:FAD binding"/>
    <property type="evidence" value="ECO:0007669"/>
    <property type="project" value="InterPro"/>
</dbReference>
<gene>
    <name evidence="20" type="primary">KAFR0F04110</name>
    <name evidence="20" type="ORF">KAFR_0F04110</name>
</gene>
<dbReference type="Gene3D" id="1.20.140.10">
    <property type="entry name" value="Butyryl-CoA Dehydrogenase, subunit A, domain 3"/>
    <property type="match status" value="2"/>
</dbReference>
<dbReference type="SUPFAM" id="SSF56645">
    <property type="entry name" value="Acyl-CoA dehydrogenase NM domain-like"/>
    <property type="match status" value="1"/>
</dbReference>
<dbReference type="FunFam" id="1.20.140.10:FF:000015">
    <property type="entry name" value="Acyl-coenzyme A oxidase"/>
    <property type="match status" value="1"/>
</dbReference>
<feature type="domain" description="Acyl-CoA oxidase C-alpha1" evidence="19">
    <location>
        <begin position="332"/>
        <end position="505"/>
    </location>
</feature>
<organism evidence="20 21">
    <name type="scientific">Kazachstania africana (strain ATCC 22294 / BCRC 22015 / CBS 2517 / CECT 1963 / NBRC 1671 / NRRL Y-8276)</name>
    <name type="common">Yeast</name>
    <name type="synonym">Kluyveromyces africanus</name>
    <dbReference type="NCBI Taxonomy" id="1071382"/>
    <lineage>
        <taxon>Eukaryota</taxon>
        <taxon>Fungi</taxon>
        <taxon>Dikarya</taxon>
        <taxon>Ascomycota</taxon>
        <taxon>Saccharomycotina</taxon>
        <taxon>Saccharomycetes</taxon>
        <taxon>Saccharomycetales</taxon>
        <taxon>Saccharomycetaceae</taxon>
        <taxon>Kazachstania</taxon>
    </lineage>
</organism>
<dbReference type="STRING" id="1071382.H2AXA6"/>
<dbReference type="Pfam" id="PF01756">
    <property type="entry name" value="ACOX"/>
    <property type="match status" value="1"/>
</dbReference>
<keyword evidence="8" id="KW-0276">Fatty acid metabolism</keyword>
<dbReference type="AlphaFoldDB" id="H2AXA6"/>
<dbReference type="InterPro" id="IPR012258">
    <property type="entry name" value="Acyl-CoA_oxidase"/>
</dbReference>
<accession>H2AXA6</accession>
<feature type="active site" description="Proton acceptor" evidence="14">
    <location>
        <position position="491"/>
    </location>
</feature>
<evidence type="ECO:0000259" key="18">
    <source>
        <dbReference type="Pfam" id="PF14749"/>
    </source>
</evidence>
<comment type="subcellular location">
    <subcellularLocation>
        <location evidence="3">Peroxisome</location>
    </subcellularLocation>
</comment>
<protein>
    <recommendedName>
        <fullName evidence="12 13">Acyl-coenzyme A oxidase</fullName>
    </recommendedName>
</protein>
<feature type="domain" description="Acyl-CoA oxidase/dehydrogenase middle" evidence="17">
    <location>
        <begin position="185"/>
        <end position="295"/>
    </location>
</feature>
<dbReference type="InterPro" id="IPR036250">
    <property type="entry name" value="AcylCo_DH-like_C"/>
</dbReference>
<dbReference type="GO" id="GO:0005782">
    <property type="term" value="C:peroxisomal matrix"/>
    <property type="evidence" value="ECO:0007669"/>
    <property type="project" value="EnsemblFungi"/>
</dbReference>
<dbReference type="Proteomes" id="UP000005220">
    <property type="component" value="Chromosome 6"/>
</dbReference>
<dbReference type="UniPathway" id="UPA00661"/>
<evidence type="ECO:0000259" key="16">
    <source>
        <dbReference type="Pfam" id="PF01756"/>
    </source>
</evidence>
<dbReference type="Pfam" id="PF14749">
    <property type="entry name" value="Acyl-CoA_ox_N"/>
    <property type="match status" value="1"/>
</dbReference>
<feature type="domain" description="Acyl-CoA oxidase C-terminal" evidence="16">
    <location>
        <begin position="551"/>
        <end position="730"/>
    </location>
</feature>
<dbReference type="SUPFAM" id="SSF47203">
    <property type="entry name" value="Acyl-CoA dehydrogenase C-terminal domain-like"/>
    <property type="match status" value="2"/>
</dbReference>
<dbReference type="PANTHER" id="PTHR10909">
    <property type="entry name" value="ELECTRON TRANSPORT OXIDOREDUCTASE"/>
    <property type="match status" value="1"/>
</dbReference>
<dbReference type="FunFam" id="2.40.110.10:FF:000003">
    <property type="entry name" value="Acyl-coenzyme A oxidase"/>
    <property type="match status" value="1"/>
</dbReference>